<name>A0A4V6MUV4_9BACT</name>
<sequence length="63" mass="6686">MISDMSNVSLMTTINTSLLKKTMDSNEALMAELIDGLEMANPQSSAPSSSSNSISNSNLDIYA</sequence>
<dbReference type="EMBL" id="QPGR01000001">
    <property type="protein sequence ID" value="TBR82372.1"/>
    <property type="molecule type" value="Genomic_DNA"/>
</dbReference>
<evidence type="ECO:0000313" key="2">
    <source>
        <dbReference type="EMBL" id="TBR82372.1"/>
    </source>
</evidence>
<dbReference type="Pfam" id="PF14070">
    <property type="entry name" value="YjfB_motility"/>
    <property type="match status" value="1"/>
</dbReference>
<feature type="region of interest" description="Disordered" evidence="1">
    <location>
        <begin position="40"/>
        <end position="63"/>
    </location>
</feature>
<dbReference type="Proteomes" id="UP000292583">
    <property type="component" value="Unassembled WGS sequence"/>
</dbReference>
<proteinExistence type="predicted"/>
<protein>
    <submittedName>
        <fullName evidence="2">Putative motility protein</fullName>
    </submittedName>
</protein>
<evidence type="ECO:0000256" key="1">
    <source>
        <dbReference type="SAM" id="MobiDB-lite"/>
    </source>
</evidence>
<dbReference type="RefSeq" id="WP_131163359.1">
    <property type="nucleotide sequence ID" value="NZ_QPGQ01000010.1"/>
</dbReference>
<keyword evidence="3" id="KW-1185">Reference proteome</keyword>
<reference evidence="2 3" key="1">
    <citation type="submission" date="2018-07" db="EMBL/GenBank/DDBJ databases">
        <title>Campylobacter zealandensis sp. nov., isolated from birds and water in New Zealand.</title>
        <authorList>
            <person name="Wilkinson D.A."/>
            <person name="Biggs P.J."/>
            <person name="French N.P."/>
            <person name="Midwinter A.C."/>
        </authorList>
    </citation>
    <scope>NUCLEOTIDE SEQUENCE [LARGE SCALE GENOMIC DNA]</scope>
    <source>
        <strain evidence="2 3">B423b</strain>
    </source>
</reference>
<evidence type="ECO:0000313" key="3">
    <source>
        <dbReference type="Proteomes" id="UP000292583"/>
    </source>
</evidence>
<gene>
    <name evidence="2" type="ORF">DU473_00590</name>
</gene>
<dbReference type="InterPro" id="IPR025906">
    <property type="entry name" value="YjfB_motility"/>
</dbReference>
<dbReference type="AlphaFoldDB" id="A0A4V6MUV4"/>
<accession>A0A4V6MUV4</accession>
<dbReference type="OrthoDB" id="5360596at2"/>
<comment type="caution">
    <text evidence="2">The sequence shown here is derived from an EMBL/GenBank/DDBJ whole genome shotgun (WGS) entry which is preliminary data.</text>
</comment>
<organism evidence="2 3">
    <name type="scientific">Campylobacter novaezeelandiae</name>
    <dbReference type="NCBI Taxonomy" id="2267891"/>
    <lineage>
        <taxon>Bacteria</taxon>
        <taxon>Pseudomonadati</taxon>
        <taxon>Campylobacterota</taxon>
        <taxon>Epsilonproteobacteria</taxon>
        <taxon>Campylobacterales</taxon>
        <taxon>Campylobacteraceae</taxon>
        <taxon>Campylobacter</taxon>
    </lineage>
</organism>